<evidence type="ECO:0000256" key="3">
    <source>
        <dbReference type="ARBA" id="ARBA00022475"/>
    </source>
</evidence>
<accession>A0ABV6UQY1</accession>
<keyword evidence="5 7" id="KW-1133">Transmembrane helix</keyword>
<evidence type="ECO:0000256" key="2">
    <source>
        <dbReference type="ARBA" id="ARBA00006448"/>
    </source>
</evidence>
<gene>
    <name evidence="9" type="ORF">ACEZDJ_21320</name>
</gene>
<dbReference type="EMBL" id="JBHEZZ010000012">
    <property type="protein sequence ID" value="MFC1403835.1"/>
    <property type="molecule type" value="Genomic_DNA"/>
</dbReference>
<organism evidence="9 10">
    <name type="scientific">Streptacidiphilus cavernicola</name>
    <dbReference type="NCBI Taxonomy" id="3342716"/>
    <lineage>
        <taxon>Bacteria</taxon>
        <taxon>Bacillati</taxon>
        <taxon>Actinomycetota</taxon>
        <taxon>Actinomycetes</taxon>
        <taxon>Kitasatosporales</taxon>
        <taxon>Streptomycetaceae</taxon>
        <taxon>Streptacidiphilus</taxon>
    </lineage>
</organism>
<keyword evidence="3" id="KW-1003">Cell membrane</keyword>
<evidence type="ECO:0000256" key="1">
    <source>
        <dbReference type="ARBA" id="ARBA00004651"/>
    </source>
</evidence>
<evidence type="ECO:0000256" key="6">
    <source>
        <dbReference type="ARBA" id="ARBA00023136"/>
    </source>
</evidence>
<comment type="subcellular location">
    <subcellularLocation>
        <location evidence="1">Cell membrane</location>
        <topology evidence="1">Multi-pass membrane protein</topology>
    </subcellularLocation>
</comment>
<feature type="transmembrane region" description="Helical" evidence="7">
    <location>
        <begin position="68"/>
        <end position="89"/>
    </location>
</feature>
<evidence type="ECO:0000256" key="7">
    <source>
        <dbReference type="SAM" id="Phobius"/>
    </source>
</evidence>
<evidence type="ECO:0000256" key="4">
    <source>
        <dbReference type="ARBA" id="ARBA00022692"/>
    </source>
</evidence>
<proteinExistence type="inferred from homology"/>
<sequence length="194" mass="20747">MISHDLWSVQIPILEKIIRTVLVYALVLLLFRFAGKRGLANLNTFDFVVMFLLSNVVQNAIIGADNSLLGGVIGAVTLVAVNAGMNRWVASDARAERLLEGTATTLVSDGAFVPGALRRLALRTSEIEHAVRVQNGDSIEEVADARLEPGGQLIVTLKEADQTATHSDVQAIQARLAAIEELLATLAARGGKQP</sequence>
<dbReference type="Pfam" id="PF04239">
    <property type="entry name" value="DUF421"/>
    <property type="match status" value="1"/>
</dbReference>
<dbReference type="RefSeq" id="WP_030252290.1">
    <property type="nucleotide sequence ID" value="NZ_JBHEZZ010000012.1"/>
</dbReference>
<comment type="caution">
    <text evidence="9">The sequence shown here is derived from an EMBL/GenBank/DDBJ whole genome shotgun (WGS) entry which is preliminary data.</text>
</comment>
<dbReference type="InterPro" id="IPR007353">
    <property type="entry name" value="DUF421"/>
</dbReference>
<dbReference type="PANTHER" id="PTHR34582">
    <property type="entry name" value="UPF0702 TRANSMEMBRANE PROTEIN YCAP"/>
    <property type="match status" value="1"/>
</dbReference>
<comment type="similarity">
    <text evidence="2">Belongs to the UPF0702 family.</text>
</comment>
<evidence type="ECO:0000256" key="5">
    <source>
        <dbReference type="ARBA" id="ARBA00022989"/>
    </source>
</evidence>
<protein>
    <submittedName>
        <fullName evidence="9">DUF421 domain-containing protein</fullName>
    </submittedName>
</protein>
<reference evidence="9 10" key="1">
    <citation type="submission" date="2024-09" db="EMBL/GenBank/DDBJ databases">
        <authorList>
            <person name="Lee S.D."/>
        </authorList>
    </citation>
    <scope>NUCLEOTIDE SEQUENCE [LARGE SCALE GENOMIC DNA]</scope>
    <source>
        <strain evidence="9 10">N1-5</strain>
    </source>
</reference>
<keyword evidence="10" id="KW-1185">Reference proteome</keyword>
<evidence type="ECO:0000313" key="10">
    <source>
        <dbReference type="Proteomes" id="UP001592528"/>
    </source>
</evidence>
<feature type="transmembrane region" description="Helical" evidence="7">
    <location>
        <begin position="17"/>
        <end position="35"/>
    </location>
</feature>
<feature type="transmembrane region" description="Helical" evidence="7">
    <location>
        <begin position="42"/>
        <end position="62"/>
    </location>
</feature>
<evidence type="ECO:0000313" key="9">
    <source>
        <dbReference type="EMBL" id="MFC1403835.1"/>
    </source>
</evidence>
<name>A0ABV6UQY1_9ACTN</name>
<dbReference type="PANTHER" id="PTHR34582:SF6">
    <property type="entry name" value="UPF0702 TRANSMEMBRANE PROTEIN YCAP"/>
    <property type="match status" value="1"/>
</dbReference>
<keyword evidence="4 7" id="KW-0812">Transmembrane</keyword>
<feature type="domain" description="YetF C-terminal" evidence="8">
    <location>
        <begin position="94"/>
        <end position="162"/>
    </location>
</feature>
<keyword evidence="6 7" id="KW-0472">Membrane</keyword>
<dbReference type="Proteomes" id="UP001592528">
    <property type="component" value="Unassembled WGS sequence"/>
</dbReference>
<dbReference type="InterPro" id="IPR023090">
    <property type="entry name" value="UPF0702_alpha/beta_dom_sf"/>
</dbReference>
<dbReference type="Gene3D" id="3.30.240.20">
    <property type="entry name" value="bsu07140 like domains"/>
    <property type="match status" value="1"/>
</dbReference>
<evidence type="ECO:0000259" key="8">
    <source>
        <dbReference type="Pfam" id="PF04239"/>
    </source>
</evidence>